<dbReference type="PRINTS" id="PR00385">
    <property type="entry name" value="P450"/>
</dbReference>
<dbReference type="PROSITE" id="PS00086">
    <property type="entry name" value="CYTOCHROME_P450"/>
    <property type="match status" value="1"/>
</dbReference>
<comment type="caution">
    <text evidence="3">The sequence shown here is derived from an EMBL/GenBank/DDBJ whole genome shotgun (WGS) entry which is preliminary data.</text>
</comment>
<keyword evidence="4" id="KW-1185">Reference proteome</keyword>
<keyword evidence="2" id="KW-0503">Monooxygenase</keyword>
<dbReference type="SUPFAM" id="SSF48264">
    <property type="entry name" value="Cytochrome P450"/>
    <property type="match status" value="1"/>
</dbReference>
<evidence type="ECO:0000256" key="1">
    <source>
        <dbReference type="ARBA" id="ARBA00010617"/>
    </source>
</evidence>
<dbReference type="Proteomes" id="UP001499854">
    <property type="component" value="Unassembled WGS sequence"/>
</dbReference>
<gene>
    <name evidence="3" type="ORF">GCM10009838_62320</name>
</gene>
<evidence type="ECO:0000256" key="2">
    <source>
        <dbReference type="RuleBase" id="RU000461"/>
    </source>
</evidence>
<dbReference type="EMBL" id="BAAAQM010000044">
    <property type="protein sequence ID" value="GAA1990625.1"/>
    <property type="molecule type" value="Genomic_DNA"/>
</dbReference>
<dbReference type="RefSeq" id="WP_344660728.1">
    <property type="nucleotide sequence ID" value="NZ_BAAAQM010000044.1"/>
</dbReference>
<dbReference type="InterPro" id="IPR017972">
    <property type="entry name" value="Cyt_P450_CS"/>
</dbReference>
<evidence type="ECO:0000313" key="3">
    <source>
        <dbReference type="EMBL" id="GAA1990625.1"/>
    </source>
</evidence>
<reference evidence="4" key="1">
    <citation type="journal article" date="2019" name="Int. J. Syst. Evol. Microbiol.">
        <title>The Global Catalogue of Microorganisms (GCM) 10K type strain sequencing project: providing services to taxonomists for standard genome sequencing and annotation.</title>
        <authorList>
            <consortium name="The Broad Institute Genomics Platform"/>
            <consortium name="The Broad Institute Genome Sequencing Center for Infectious Disease"/>
            <person name="Wu L."/>
            <person name="Ma J."/>
        </authorList>
    </citation>
    <scope>NUCLEOTIDE SEQUENCE [LARGE SCALE GENOMIC DNA]</scope>
    <source>
        <strain evidence="4">JCM 16013</strain>
    </source>
</reference>
<dbReference type="InterPro" id="IPR036396">
    <property type="entry name" value="Cyt_P450_sf"/>
</dbReference>
<dbReference type="InterPro" id="IPR002397">
    <property type="entry name" value="Cyt_P450_B"/>
</dbReference>
<dbReference type="Gene3D" id="1.10.630.10">
    <property type="entry name" value="Cytochrome P450"/>
    <property type="match status" value="1"/>
</dbReference>
<dbReference type="PANTHER" id="PTHR46696:SF1">
    <property type="entry name" value="CYTOCHROME P450 YJIB-RELATED"/>
    <property type="match status" value="1"/>
</dbReference>
<keyword evidence="2" id="KW-0349">Heme</keyword>
<organism evidence="3 4">
    <name type="scientific">Catenulispora subtropica</name>
    <dbReference type="NCBI Taxonomy" id="450798"/>
    <lineage>
        <taxon>Bacteria</taxon>
        <taxon>Bacillati</taxon>
        <taxon>Actinomycetota</taxon>
        <taxon>Actinomycetes</taxon>
        <taxon>Catenulisporales</taxon>
        <taxon>Catenulisporaceae</taxon>
        <taxon>Catenulispora</taxon>
    </lineage>
</organism>
<proteinExistence type="inferred from homology"/>
<dbReference type="PANTHER" id="PTHR46696">
    <property type="entry name" value="P450, PUTATIVE (EUROFUNG)-RELATED"/>
    <property type="match status" value="1"/>
</dbReference>
<comment type="similarity">
    <text evidence="1 2">Belongs to the cytochrome P450 family.</text>
</comment>
<protein>
    <submittedName>
        <fullName evidence="3">Cytochrome P450</fullName>
    </submittedName>
</protein>
<dbReference type="CDD" id="cd11030">
    <property type="entry name" value="CYP105-like"/>
    <property type="match status" value="1"/>
</dbReference>
<evidence type="ECO:0000313" key="4">
    <source>
        <dbReference type="Proteomes" id="UP001499854"/>
    </source>
</evidence>
<accession>A0ABP5E4L0</accession>
<dbReference type="InterPro" id="IPR001128">
    <property type="entry name" value="Cyt_P450"/>
</dbReference>
<keyword evidence="2" id="KW-0479">Metal-binding</keyword>
<keyword evidence="2" id="KW-0560">Oxidoreductase</keyword>
<dbReference type="Pfam" id="PF00067">
    <property type="entry name" value="p450"/>
    <property type="match status" value="1"/>
</dbReference>
<name>A0ABP5E4L0_9ACTN</name>
<sequence length="419" mass="46020">MTLADQTATADPATADPTAATAILAVPASRGTCPFDPPPAYERAREEEPAAPVRLWDGSITWMLTRHQDIRAVLGDRRFSADANRPGFPFLSAGRRALATMNASFIRMDDPEHARLRRMLTGDFIVKRAEALRPRIRAIAEDLLAAMTQGRSGERAGHADLVREFALPLPSLVICLLLGVPYEDHAYFQQRSSTILSNTAGLDEVRTARADLNAYIKQLTEAKRRRDEDDDILSRLIRHDDLTDDEIAAMGMLLLVAGHETTANMTALSVLALLRDPVQLGRLRADPTLIRGAVEELLRYLTIVHTGVARVATEDVEIAGRTIRAGEGVLCMINAANRDERVFPGAGVLDVGRDARRHLAFGFGVHQCLGQPLARTELQVALEVLLEGLPNLGLAVPFEEIPFRHDMLVYGVRSLPVAW</sequence>
<dbReference type="PRINTS" id="PR00359">
    <property type="entry name" value="BP450"/>
</dbReference>
<keyword evidence="2" id="KW-0408">Iron</keyword>